<organism evidence="2 3">
    <name type="scientific">Aquisphaera giovannonii</name>
    <dbReference type="NCBI Taxonomy" id="406548"/>
    <lineage>
        <taxon>Bacteria</taxon>
        <taxon>Pseudomonadati</taxon>
        <taxon>Planctomycetota</taxon>
        <taxon>Planctomycetia</taxon>
        <taxon>Isosphaerales</taxon>
        <taxon>Isosphaeraceae</taxon>
        <taxon>Aquisphaera</taxon>
    </lineage>
</organism>
<sequence length="190" mass="20633" precursor="true">MNSPWMNRRQMLLTLPAMAVLAIALGADDPKRSIDTGGLTFKAPESWKSVPVKSSMRRAQLKVAPAEGDDFPAELVVYAFPGGAGTVDQNVKRWQAQFKGADGNPPKIESKTLKGKNVEVTRVETGGHYSPSNFPGMAPEPERDNARLLGAIVVTDKVGYFFKMVGPEKTMNGLKPAFDELIESIEVGEN</sequence>
<evidence type="ECO:0008006" key="4">
    <source>
        <dbReference type="Google" id="ProtNLM"/>
    </source>
</evidence>
<dbReference type="EMBL" id="CP042997">
    <property type="protein sequence ID" value="QEH33358.1"/>
    <property type="molecule type" value="Genomic_DNA"/>
</dbReference>
<keyword evidence="3" id="KW-1185">Reference proteome</keyword>
<dbReference type="KEGG" id="agv:OJF2_18590"/>
<gene>
    <name evidence="2" type="ORF">OJF2_18590</name>
</gene>
<feature type="chain" id="PRO_5023009619" description="PsbP C-terminal domain-containing protein" evidence="1">
    <location>
        <begin position="20"/>
        <end position="190"/>
    </location>
</feature>
<evidence type="ECO:0000313" key="2">
    <source>
        <dbReference type="EMBL" id="QEH33358.1"/>
    </source>
</evidence>
<accession>A0A5B9VYH3</accession>
<proteinExistence type="predicted"/>
<evidence type="ECO:0000256" key="1">
    <source>
        <dbReference type="SAM" id="SignalP"/>
    </source>
</evidence>
<dbReference type="AlphaFoldDB" id="A0A5B9VYH3"/>
<keyword evidence="1" id="KW-0732">Signal</keyword>
<name>A0A5B9VYH3_9BACT</name>
<feature type="signal peptide" evidence="1">
    <location>
        <begin position="1"/>
        <end position="19"/>
    </location>
</feature>
<reference evidence="2 3" key="1">
    <citation type="submission" date="2019-08" db="EMBL/GenBank/DDBJ databases">
        <title>Deep-cultivation of Planctomycetes and their phenomic and genomic characterization uncovers novel biology.</title>
        <authorList>
            <person name="Wiegand S."/>
            <person name="Jogler M."/>
            <person name="Boedeker C."/>
            <person name="Pinto D."/>
            <person name="Vollmers J."/>
            <person name="Rivas-Marin E."/>
            <person name="Kohn T."/>
            <person name="Peeters S.H."/>
            <person name="Heuer A."/>
            <person name="Rast P."/>
            <person name="Oberbeckmann S."/>
            <person name="Bunk B."/>
            <person name="Jeske O."/>
            <person name="Meyerdierks A."/>
            <person name="Storesund J.E."/>
            <person name="Kallscheuer N."/>
            <person name="Luecker S."/>
            <person name="Lage O.M."/>
            <person name="Pohl T."/>
            <person name="Merkel B.J."/>
            <person name="Hornburger P."/>
            <person name="Mueller R.-W."/>
            <person name="Bruemmer F."/>
            <person name="Labrenz M."/>
            <person name="Spormann A.M."/>
            <person name="Op den Camp H."/>
            <person name="Overmann J."/>
            <person name="Amann R."/>
            <person name="Jetten M.S.M."/>
            <person name="Mascher T."/>
            <person name="Medema M.H."/>
            <person name="Devos D.P."/>
            <person name="Kaster A.-K."/>
            <person name="Ovreas L."/>
            <person name="Rohde M."/>
            <person name="Galperin M.Y."/>
            <person name="Jogler C."/>
        </authorList>
    </citation>
    <scope>NUCLEOTIDE SEQUENCE [LARGE SCALE GENOMIC DNA]</scope>
    <source>
        <strain evidence="2 3">OJF2</strain>
    </source>
</reference>
<protein>
    <recommendedName>
        <fullName evidence="4">PsbP C-terminal domain-containing protein</fullName>
    </recommendedName>
</protein>
<evidence type="ECO:0000313" key="3">
    <source>
        <dbReference type="Proteomes" id="UP000324233"/>
    </source>
</evidence>
<dbReference type="Proteomes" id="UP000324233">
    <property type="component" value="Chromosome"/>
</dbReference>